<feature type="compositionally biased region" description="Polar residues" evidence="1">
    <location>
        <begin position="114"/>
        <end position="124"/>
    </location>
</feature>
<gene>
    <name evidence="2" type="ORF">PIB30_039729</name>
</gene>
<evidence type="ECO:0000313" key="2">
    <source>
        <dbReference type="EMBL" id="MED6122432.1"/>
    </source>
</evidence>
<feature type="region of interest" description="Disordered" evidence="1">
    <location>
        <begin position="52"/>
        <end position="77"/>
    </location>
</feature>
<accession>A0ABU6REI0</accession>
<name>A0ABU6REI0_9FABA</name>
<dbReference type="Proteomes" id="UP001341840">
    <property type="component" value="Unassembled WGS sequence"/>
</dbReference>
<sequence>MSVSLPGIMVSNMNTDPTKSKKHLLPFPMFITKWAEEANVHTYPGDEIWKIPKGQQFSPMECGKKNQGQPSPEPSRRELIRALKRNECIMRWHEQLLLLIHPGIDTSGLEQISSLEVSEHQQQAVGDEDQSAGTRADPEDEEGPNEDSSKE</sequence>
<evidence type="ECO:0000256" key="1">
    <source>
        <dbReference type="SAM" id="MobiDB-lite"/>
    </source>
</evidence>
<feature type="region of interest" description="Disordered" evidence="1">
    <location>
        <begin position="114"/>
        <end position="151"/>
    </location>
</feature>
<dbReference type="EMBL" id="JASCZI010030419">
    <property type="protein sequence ID" value="MED6122432.1"/>
    <property type="molecule type" value="Genomic_DNA"/>
</dbReference>
<comment type="caution">
    <text evidence="2">The sequence shown here is derived from an EMBL/GenBank/DDBJ whole genome shotgun (WGS) entry which is preliminary data.</text>
</comment>
<organism evidence="2 3">
    <name type="scientific">Stylosanthes scabra</name>
    <dbReference type="NCBI Taxonomy" id="79078"/>
    <lineage>
        <taxon>Eukaryota</taxon>
        <taxon>Viridiplantae</taxon>
        <taxon>Streptophyta</taxon>
        <taxon>Embryophyta</taxon>
        <taxon>Tracheophyta</taxon>
        <taxon>Spermatophyta</taxon>
        <taxon>Magnoliopsida</taxon>
        <taxon>eudicotyledons</taxon>
        <taxon>Gunneridae</taxon>
        <taxon>Pentapetalae</taxon>
        <taxon>rosids</taxon>
        <taxon>fabids</taxon>
        <taxon>Fabales</taxon>
        <taxon>Fabaceae</taxon>
        <taxon>Papilionoideae</taxon>
        <taxon>50 kb inversion clade</taxon>
        <taxon>dalbergioids sensu lato</taxon>
        <taxon>Dalbergieae</taxon>
        <taxon>Pterocarpus clade</taxon>
        <taxon>Stylosanthes</taxon>
    </lineage>
</organism>
<reference evidence="2 3" key="1">
    <citation type="journal article" date="2023" name="Plants (Basel)">
        <title>Bridging the Gap: Combining Genomics and Transcriptomics Approaches to Understand Stylosanthes scabra, an Orphan Legume from the Brazilian Caatinga.</title>
        <authorList>
            <person name="Ferreira-Neto J.R.C."/>
            <person name="da Silva M.D."/>
            <person name="Binneck E."/>
            <person name="de Melo N.F."/>
            <person name="da Silva R.H."/>
            <person name="de Melo A.L.T.M."/>
            <person name="Pandolfi V."/>
            <person name="Bustamante F.O."/>
            <person name="Brasileiro-Vidal A.C."/>
            <person name="Benko-Iseppon A.M."/>
        </authorList>
    </citation>
    <scope>NUCLEOTIDE SEQUENCE [LARGE SCALE GENOMIC DNA]</scope>
    <source>
        <tissue evidence="2">Leaves</tissue>
    </source>
</reference>
<proteinExistence type="predicted"/>
<keyword evidence="3" id="KW-1185">Reference proteome</keyword>
<protein>
    <submittedName>
        <fullName evidence="2">Uncharacterized protein</fullName>
    </submittedName>
</protein>
<evidence type="ECO:0000313" key="3">
    <source>
        <dbReference type="Proteomes" id="UP001341840"/>
    </source>
</evidence>